<keyword evidence="2" id="KW-1185">Reference proteome</keyword>
<dbReference type="Gene3D" id="3.40.390.10">
    <property type="entry name" value="Collagenase (Catalytic Domain)"/>
    <property type="match status" value="1"/>
</dbReference>
<gene>
    <name evidence="1" type="ORF">CRP01_09820</name>
</gene>
<sequence length="358" mass="39519">MSAGLQAEYPEYRTYALQSDETAYTGRMMVSPAGLDVVIICGEQVLFIESVEPATDLHRIYYWKLGSDYLSFELSPHSLTDLPGQALKLAVLADEAYARFHQQDLARAVFSSVNGVNAFLQKDQQISLQLQFFGQVDRMQILTCRTEGFRGRAGESLKLFGDLIAEGRLSLTDFDLGHLLSGRGFGSNTLPAVAGSDTYYDWNEDGVFDGPAKAGGGTGAARPIGANWWGNLCKGVARQLKSSNLALSLQRSAELQADKAEEQVTADLGNLEHFPISMKHYAGPGTMGEDDFPHLSCLPSDNTLSLPTDLQPMSKLLKDTQPEFQTSFTSGALWPMFLTQSEPDSDAFRDWLIFWRFR</sequence>
<reference evidence="1 2" key="1">
    <citation type="submission" date="2017-10" db="EMBL/GenBank/DDBJ databases">
        <title>The draft genome sequence of Lewinella nigricans NBRC 102662.</title>
        <authorList>
            <person name="Wang K."/>
        </authorList>
    </citation>
    <scope>NUCLEOTIDE SEQUENCE [LARGE SCALE GENOMIC DNA]</scope>
    <source>
        <strain evidence="1 2">NBRC 102662</strain>
    </source>
</reference>
<dbReference type="Proteomes" id="UP000223913">
    <property type="component" value="Unassembled WGS sequence"/>
</dbReference>
<proteinExistence type="predicted"/>
<dbReference type="InterPro" id="IPR024079">
    <property type="entry name" value="MetalloPept_cat_dom_sf"/>
</dbReference>
<name>A0A2D0NDY7_FLAN2</name>
<dbReference type="AlphaFoldDB" id="A0A2D0NDY7"/>
<evidence type="ECO:0000313" key="1">
    <source>
        <dbReference type="EMBL" id="PHN06590.1"/>
    </source>
</evidence>
<evidence type="ECO:0000313" key="2">
    <source>
        <dbReference type="Proteomes" id="UP000223913"/>
    </source>
</evidence>
<comment type="caution">
    <text evidence="1">The sequence shown here is derived from an EMBL/GenBank/DDBJ whole genome shotgun (WGS) entry which is preliminary data.</text>
</comment>
<accession>A0A2D0NDY7</accession>
<organism evidence="1 2">
    <name type="scientific">Flavilitoribacter nigricans (strain ATCC 23147 / DSM 23189 / NBRC 102662 / NCIMB 1420 / SS-2)</name>
    <name type="common">Lewinella nigricans</name>
    <dbReference type="NCBI Taxonomy" id="1122177"/>
    <lineage>
        <taxon>Bacteria</taxon>
        <taxon>Pseudomonadati</taxon>
        <taxon>Bacteroidota</taxon>
        <taxon>Saprospiria</taxon>
        <taxon>Saprospirales</taxon>
        <taxon>Lewinellaceae</taxon>
        <taxon>Flavilitoribacter</taxon>
    </lineage>
</organism>
<protein>
    <submittedName>
        <fullName evidence="1">Uncharacterized protein</fullName>
    </submittedName>
</protein>
<dbReference type="EMBL" id="PDUD01000017">
    <property type="protein sequence ID" value="PHN06590.1"/>
    <property type="molecule type" value="Genomic_DNA"/>
</dbReference>
<dbReference type="GO" id="GO:0008237">
    <property type="term" value="F:metallopeptidase activity"/>
    <property type="evidence" value="ECO:0007669"/>
    <property type="project" value="InterPro"/>
</dbReference>